<keyword evidence="3" id="KW-0808">Transferase</keyword>
<dbReference type="OrthoDB" id="5835829at2759"/>
<keyword evidence="2" id="KW-0328">Glycosyltransferase</keyword>
<evidence type="ECO:0000256" key="1">
    <source>
        <dbReference type="ARBA" id="ARBA00009995"/>
    </source>
</evidence>
<dbReference type="FunFam" id="3.40.50.2000:FF:000060">
    <property type="entry name" value="Glycosyltransferase"/>
    <property type="match status" value="1"/>
</dbReference>
<organism evidence="4 5">
    <name type="scientific">Mikania micrantha</name>
    <name type="common">bitter vine</name>
    <dbReference type="NCBI Taxonomy" id="192012"/>
    <lineage>
        <taxon>Eukaryota</taxon>
        <taxon>Viridiplantae</taxon>
        <taxon>Streptophyta</taxon>
        <taxon>Embryophyta</taxon>
        <taxon>Tracheophyta</taxon>
        <taxon>Spermatophyta</taxon>
        <taxon>Magnoliopsida</taxon>
        <taxon>eudicotyledons</taxon>
        <taxon>Gunneridae</taxon>
        <taxon>Pentapetalae</taxon>
        <taxon>asterids</taxon>
        <taxon>campanulids</taxon>
        <taxon>Asterales</taxon>
        <taxon>Asteraceae</taxon>
        <taxon>Asteroideae</taxon>
        <taxon>Heliantheae alliance</taxon>
        <taxon>Eupatorieae</taxon>
        <taxon>Mikania</taxon>
    </lineage>
</organism>
<dbReference type="PROSITE" id="PS00375">
    <property type="entry name" value="UDPGT"/>
    <property type="match status" value="1"/>
</dbReference>
<dbReference type="PANTHER" id="PTHR11926">
    <property type="entry name" value="GLUCOSYL/GLUCURONOSYL TRANSFERASES"/>
    <property type="match status" value="1"/>
</dbReference>
<name>A0A5N6M2Q6_9ASTR</name>
<dbReference type="EMBL" id="SZYD01000017">
    <property type="protein sequence ID" value="KAD3068062.1"/>
    <property type="molecule type" value="Genomic_DNA"/>
</dbReference>
<dbReference type="Proteomes" id="UP000326396">
    <property type="component" value="Linkage Group LG7"/>
</dbReference>
<reference evidence="4 5" key="1">
    <citation type="submission" date="2019-05" db="EMBL/GenBank/DDBJ databases">
        <title>Mikania micrantha, genome provides insights into the molecular mechanism of rapid growth.</title>
        <authorList>
            <person name="Liu B."/>
        </authorList>
    </citation>
    <scope>NUCLEOTIDE SEQUENCE [LARGE SCALE GENOMIC DNA]</scope>
    <source>
        <strain evidence="4">NLD-2019</strain>
        <tissue evidence="4">Leaf</tissue>
    </source>
</reference>
<dbReference type="InterPro" id="IPR002213">
    <property type="entry name" value="UDP_glucos_trans"/>
</dbReference>
<evidence type="ECO:0000256" key="2">
    <source>
        <dbReference type="ARBA" id="ARBA00022676"/>
    </source>
</evidence>
<evidence type="ECO:0000256" key="3">
    <source>
        <dbReference type="ARBA" id="ARBA00022679"/>
    </source>
</evidence>
<dbReference type="GO" id="GO:0080044">
    <property type="term" value="F:quercetin 7-O-glucosyltransferase activity"/>
    <property type="evidence" value="ECO:0007669"/>
    <property type="project" value="TreeGrafter"/>
</dbReference>
<dbReference type="InterPro" id="IPR035595">
    <property type="entry name" value="UDP_glycos_trans_CS"/>
</dbReference>
<comment type="caution">
    <text evidence="4">The sequence shown here is derived from an EMBL/GenBank/DDBJ whole genome shotgun (WGS) entry which is preliminary data.</text>
</comment>
<protein>
    <submittedName>
        <fullName evidence="4">Uncharacterized protein</fullName>
    </submittedName>
</protein>
<dbReference type="SUPFAM" id="SSF53756">
    <property type="entry name" value="UDP-Glycosyltransferase/glycogen phosphorylase"/>
    <property type="match status" value="2"/>
</dbReference>
<keyword evidence="5" id="KW-1185">Reference proteome</keyword>
<gene>
    <name evidence="4" type="ORF">E3N88_35942</name>
</gene>
<sequence length="677" mass="74736">MEITGKRHVSVFIFPFASHPFILLNLVRRLASAAPAVVFSFFSTAKFNRAQFTERDCDNILPYDISDGLPEEYVYDGKVVEEAQIGLFLGVAEEEFKRGVQVAEKDVGVRVSCLVVDAFLWSSGDLAEEMKIPWVAFWIAGSSSLSAHFYTDLIRQKYDELKDSVGPDDEIPNLIPGLPVVRLGDIPKEVIFGDLESPFVTMLHKMGGAITKATAVLVNSFQELDPDLTKNLSPTFNNLLHIGPSNLVSKQNSPSKLDKSCCMSWLDTQNPRSVAYVSFGTVCTPPPHELVALAEALEEGKTPFLWSLNNDSKKHLPSGFLDRTSANGWGKIVPWAPQVQVLNHCSIGVYVTHGGWNSVMESITAGVPLICRPFFADNLINTWMVERVWRVGVRIEGKSFTKHGTCGALQVVLSSSSDNGLKQRMEALKDLAHKSVGPNGSSIRNFKTLVDVTPECATPNGRPYSYGELFVANALPNSTALSSQSAVVITYCRMIYLTAYPRDMFMTGKLLGKHKLLFLGEEEFKRGIQGAEKDVGVRVSCLVVGAFLWFSGDLAEEMKIPLVAFWNAGSSSLSAHFYINLIRQKYDELKDSVRPDDEIPNLIPGLPMIRLGDIPKEVIFGDLESPFATMLHKMGGAITRATAVLVNSFQELDPDLTNNLSLLFNNFLLIDPFNLVL</sequence>
<comment type="similarity">
    <text evidence="1">Belongs to the UDP-glycosyltransferase family.</text>
</comment>
<dbReference type="CDD" id="cd03784">
    <property type="entry name" value="GT1_Gtf-like"/>
    <property type="match status" value="1"/>
</dbReference>
<dbReference type="GO" id="GO:0016138">
    <property type="term" value="P:glycoside biosynthetic process"/>
    <property type="evidence" value="ECO:0007669"/>
    <property type="project" value="UniProtKB-ARBA"/>
</dbReference>
<proteinExistence type="inferred from homology"/>
<accession>A0A5N6M2Q6</accession>
<evidence type="ECO:0000313" key="4">
    <source>
        <dbReference type="EMBL" id="KAD3068062.1"/>
    </source>
</evidence>
<dbReference type="Gene3D" id="3.40.50.2000">
    <property type="entry name" value="Glycogen Phosphorylase B"/>
    <property type="match status" value="3"/>
</dbReference>
<evidence type="ECO:0000313" key="5">
    <source>
        <dbReference type="Proteomes" id="UP000326396"/>
    </source>
</evidence>
<dbReference type="Pfam" id="PF00201">
    <property type="entry name" value="UDPGT"/>
    <property type="match status" value="1"/>
</dbReference>
<dbReference type="AlphaFoldDB" id="A0A5N6M2Q6"/>
<dbReference type="PANTHER" id="PTHR11926:SF1560">
    <property type="entry name" value="UDP-GLYCOSYLTRANSFERASE 74E1-RELATED"/>
    <property type="match status" value="1"/>
</dbReference>
<dbReference type="GO" id="GO:0080043">
    <property type="term" value="F:quercetin 3-O-glucosyltransferase activity"/>
    <property type="evidence" value="ECO:0007669"/>
    <property type="project" value="TreeGrafter"/>
</dbReference>